<evidence type="ECO:0000313" key="1">
    <source>
        <dbReference type="EMBL" id="KAL2716844.1"/>
    </source>
</evidence>
<dbReference type="AlphaFoldDB" id="A0ABD2A8A9"/>
<protein>
    <submittedName>
        <fullName evidence="1">Uncharacterized protein</fullName>
    </submittedName>
</protein>
<sequence>MRFSALYHENLNELEFMSRAFHVVYVRSDEIVKSYSAIKIAVGRPCNSYDECSLGVKELMKNLI</sequence>
<reference evidence="1 2" key="1">
    <citation type="journal article" date="2024" name="Ann. Entomol. Soc. Am.">
        <title>Genomic analyses of the southern and eastern yellowjacket wasps (Hymenoptera: Vespidae) reveal evolutionary signatures of social life.</title>
        <authorList>
            <person name="Catto M.A."/>
            <person name="Caine P.B."/>
            <person name="Orr S.E."/>
            <person name="Hunt B.G."/>
            <person name="Goodisman M.A.D."/>
        </authorList>
    </citation>
    <scope>NUCLEOTIDE SEQUENCE [LARGE SCALE GENOMIC DNA]</scope>
    <source>
        <strain evidence="1">233</strain>
        <tissue evidence="1">Head and thorax</tissue>
    </source>
</reference>
<accession>A0ABD2A8A9</accession>
<evidence type="ECO:0000313" key="2">
    <source>
        <dbReference type="Proteomes" id="UP001607302"/>
    </source>
</evidence>
<gene>
    <name evidence="1" type="ORF">V1478_014520</name>
</gene>
<comment type="caution">
    <text evidence="1">The sequence shown here is derived from an EMBL/GenBank/DDBJ whole genome shotgun (WGS) entry which is preliminary data.</text>
</comment>
<name>A0ABD2A8A9_VESSQ</name>
<keyword evidence="2" id="KW-1185">Reference proteome</keyword>
<dbReference type="EMBL" id="JAUDFV010000154">
    <property type="protein sequence ID" value="KAL2716844.1"/>
    <property type="molecule type" value="Genomic_DNA"/>
</dbReference>
<organism evidence="1 2">
    <name type="scientific">Vespula squamosa</name>
    <name type="common">Southern yellow jacket</name>
    <name type="synonym">Wasp</name>
    <dbReference type="NCBI Taxonomy" id="30214"/>
    <lineage>
        <taxon>Eukaryota</taxon>
        <taxon>Metazoa</taxon>
        <taxon>Ecdysozoa</taxon>
        <taxon>Arthropoda</taxon>
        <taxon>Hexapoda</taxon>
        <taxon>Insecta</taxon>
        <taxon>Pterygota</taxon>
        <taxon>Neoptera</taxon>
        <taxon>Endopterygota</taxon>
        <taxon>Hymenoptera</taxon>
        <taxon>Apocrita</taxon>
        <taxon>Aculeata</taxon>
        <taxon>Vespoidea</taxon>
        <taxon>Vespidae</taxon>
        <taxon>Vespinae</taxon>
        <taxon>Vespula</taxon>
    </lineage>
</organism>
<dbReference type="Proteomes" id="UP001607302">
    <property type="component" value="Unassembled WGS sequence"/>
</dbReference>
<proteinExistence type="predicted"/>